<evidence type="ECO:0000313" key="3">
    <source>
        <dbReference type="Proteomes" id="UP000265703"/>
    </source>
</evidence>
<gene>
    <name evidence="2" type="ORF">C1645_828795</name>
</gene>
<comment type="caution">
    <text evidence="2">The sequence shown here is derived from an EMBL/GenBank/DDBJ whole genome shotgun (WGS) entry which is preliminary data.</text>
</comment>
<keyword evidence="1" id="KW-0732">Signal</keyword>
<keyword evidence="3" id="KW-1185">Reference proteome</keyword>
<name>A0A397SV31_9GLOM</name>
<organism evidence="2 3">
    <name type="scientific">Glomus cerebriforme</name>
    <dbReference type="NCBI Taxonomy" id="658196"/>
    <lineage>
        <taxon>Eukaryota</taxon>
        <taxon>Fungi</taxon>
        <taxon>Fungi incertae sedis</taxon>
        <taxon>Mucoromycota</taxon>
        <taxon>Glomeromycotina</taxon>
        <taxon>Glomeromycetes</taxon>
        <taxon>Glomerales</taxon>
        <taxon>Glomeraceae</taxon>
        <taxon>Glomus</taxon>
    </lineage>
</organism>
<dbReference type="Proteomes" id="UP000265703">
    <property type="component" value="Unassembled WGS sequence"/>
</dbReference>
<evidence type="ECO:0000256" key="1">
    <source>
        <dbReference type="SAM" id="SignalP"/>
    </source>
</evidence>
<dbReference type="OrthoDB" id="2360191at2759"/>
<protein>
    <submittedName>
        <fullName evidence="2">Uncharacterized protein</fullName>
    </submittedName>
</protein>
<sequence>MQLKFLLLIFISFTFVSIFANAWDNKRDAETEAEAQVEAFHGWKREAEAKAEAELEYWNDPIKREAGKY</sequence>
<dbReference type="EMBL" id="QKYT01000346">
    <property type="protein sequence ID" value="RIA86761.1"/>
    <property type="molecule type" value="Genomic_DNA"/>
</dbReference>
<feature type="chain" id="PRO_5017240205" evidence="1">
    <location>
        <begin position="23"/>
        <end position="69"/>
    </location>
</feature>
<accession>A0A397SV31</accession>
<reference evidence="2 3" key="1">
    <citation type="submission" date="2018-06" db="EMBL/GenBank/DDBJ databases">
        <title>Comparative genomics reveals the genomic features of Rhizophagus irregularis, R. cerebriforme, R. diaphanum and Gigaspora rosea, and their symbiotic lifestyle signature.</title>
        <authorList>
            <person name="Morin E."/>
            <person name="San Clemente H."/>
            <person name="Chen E.C.H."/>
            <person name="De La Providencia I."/>
            <person name="Hainaut M."/>
            <person name="Kuo A."/>
            <person name="Kohler A."/>
            <person name="Murat C."/>
            <person name="Tang N."/>
            <person name="Roy S."/>
            <person name="Loubradou J."/>
            <person name="Henrissat B."/>
            <person name="Grigoriev I.V."/>
            <person name="Corradi N."/>
            <person name="Roux C."/>
            <person name="Martin F.M."/>
        </authorList>
    </citation>
    <scope>NUCLEOTIDE SEQUENCE [LARGE SCALE GENOMIC DNA]</scope>
    <source>
        <strain evidence="2 3">DAOM 227022</strain>
    </source>
</reference>
<dbReference type="AlphaFoldDB" id="A0A397SV31"/>
<feature type="signal peptide" evidence="1">
    <location>
        <begin position="1"/>
        <end position="22"/>
    </location>
</feature>
<proteinExistence type="predicted"/>
<evidence type="ECO:0000313" key="2">
    <source>
        <dbReference type="EMBL" id="RIA86761.1"/>
    </source>
</evidence>